<dbReference type="PANTHER" id="PTHR35726">
    <property type="entry name" value="GLUTAMIC ACID-RICH PROTEIN-LIKE"/>
    <property type="match status" value="1"/>
</dbReference>
<accession>A0ABR2S590</accession>
<organism evidence="1 2">
    <name type="scientific">Hibiscus sabdariffa</name>
    <name type="common">roselle</name>
    <dbReference type="NCBI Taxonomy" id="183260"/>
    <lineage>
        <taxon>Eukaryota</taxon>
        <taxon>Viridiplantae</taxon>
        <taxon>Streptophyta</taxon>
        <taxon>Embryophyta</taxon>
        <taxon>Tracheophyta</taxon>
        <taxon>Spermatophyta</taxon>
        <taxon>Magnoliopsida</taxon>
        <taxon>eudicotyledons</taxon>
        <taxon>Gunneridae</taxon>
        <taxon>Pentapetalae</taxon>
        <taxon>rosids</taxon>
        <taxon>malvids</taxon>
        <taxon>Malvales</taxon>
        <taxon>Malvaceae</taxon>
        <taxon>Malvoideae</taxon>
        <taxon>Hibiscus</taxon>
    </lineage>
</organism>
<name>A0ABR2S590_9ROSI</name>
<gene>
    <name evidence="1" type="ORF">V6N11_054600</name>
</gene>
<comment type="caution">
    <text evidence="1">The sequence shown here is derived from an EMBL/GenBank/DDBJ whole genome shotgun (WGS) entry which is preliminary data.</text>
</comment>
<evidence type="ECO:0000313" key="2">
    <source>
        <dbReference type="Proteomes" id="UP001396334"/>
    </source>
</evidence>
<dbReference type="PANTHER" id="PTHR35726:SF5">
    <property type="match status" value="1"/>
</dbReference>
<evidence type="ECO:0000313" key="1">
    <source>
        <dbReference type="EMBL" id="KAK9020107.1"/>
    </source>
</evidence>
<protein>
    <submittedName>
        <fullName evidence="1">Uncharacterized protein</fullName>
    </submittedName>
</protein>
<sequence length="127" mass="14412">MVVVNSHQYQWDIGFSSFFLVEDSGDSELDRGPSSMVDAADEDDAESCSCNDTIMAERSLDEFYVVHRQNDEEEDEQDFIDCGHWSCGSVSSIDEAIGSYNICREVMDGMEDRLFWETCMAIGYPMN</sequence>
<dbReference type="Proteomes" id="UP001396334">
    <property type="component" value="Unassembled WGS sequence"/>
</dbReference>
<keyword evidence="2" id="KW-1185">Reference proteome</keyword>
<reference evidence="1 2" key="1">
    <citation type="journal article" date="2024" name="G3 (Bethesda)">
        <title>Genome assembly of Hibiscus sabdariffa L. provides insights into metabolisms of medicinal natural products.</title>
        <authorList>
            <person name="Kim T."/>
        </authorList>
    </citation>
    <scope>NUCLEOTIDE SEQUENCE [LARGE SCALE GENOMIC DNA]</scope>
    <source>
        <strain evidence="1">TK-2024</strain>
        <tissue evidence="1">Old leaves</tissue>
    </source>
</reference>
<dbReference type="EMBL" id="JBBPBN010000017">
    <property type="protein sequence ID" value="KAK9020107.1"/>
    <property type="molecule type" value="Genomic_DNA"/>
</dbReference>
<proteinExistence type="predicted"/>